<dbReference type="RefSeq" id="WP_070430707.1">
    <property type="nucleotide sequence ID" value="NZ_VYWO01000001.1"/>
</dbReference>
<dbReference type="EMBL" id="VYWO01000001">
    <property type="protein sequence ID" value="KAA9301940.1"/>
    <property type="molecule type" value="Genomic_DNA"/>
</dbReference>
<dbReference type="InterPro" id="IPR010982">
    <property type="entry name" value="Lambda_DNA-bd_dom_sf"/>
</dbReference>
<dbReference type="SUPFAM" id="SSF47413">
    <property type="entry name" value="lambda repressor-like DNA-binding domains"/>
    <property type="match status" value="1"/>
</dbReference>
<feature type="domain" description="HTH cro/C1-type" evidence="1">
    <location>
        <begin position="12"/>
        <end position="69"/>
    </location>
</feature>
<name>A0A5N1GTK3_9LACT</name>
<dbReference type="Proteomes" id="UP000327148">
    <property type="component" value="Unassembled WGS sequence"/>
</dbReference>
<accession>A0A5N1GTK3</accession>
<dbReference type="AlphaFoldDB" id="A0A5N1GTK3"/>
<organism evidence="2 3">
    <name type="scientific">Aerococcus sanguinicola</name>
    <dbReference type="NCBI Taxonomy" id="119206"/>
    <lineage>
        <taxon>Bacteria</taxon>
        <taxon>Bacillati</taxon>
        <taxon>Bacillota</taxon>
        <taxon>Bacilli</taxon>
        <taxon>Lactobacillales</taxon>
        <taxon>Aerococcaceae</taxon>
        <taxon>Aerococcus</taxon>
    </lineage>
</organism>
<dbReference type="InterPro" id="IPR001387">
    <property type="entry name" value="Cro/C1-type_HTH"/>
</dbReference>
<dbReference type="GO" id="GO:0003677">
    <property type="term" value="F:DNA binding"/>
    <property type="evidence" value="ECO:0007669"/>
    <property type="project" value="InterPro"/>
</dbReference>
<reference evidence="2 3" key="1">
    <citation type="submission" date="2019-09" db="EMBL/GenBank/DDBJ databases">
        <title>Draft genome sequence assemblies of isolates from the urinary tract.</title>
        <authorList>
            <person name="Mores C.R."/>
            <person name="Putonti C."/>
            <person name="Wolfe A.J."/>
        </authorList>
    </citation>
    <scope>NUCLEOTIDE SEQUENCE [LARGE SCALE GENOMIC DNA]</scope>
    <source>
        <strain evidence="2 3">UMB623</strain>
    </source>
</reference>
<evidence type="ECO:0000259" key="1">
    <source>
        <dbReference type="PROSITE" id="PS50943"/>
    </source>
</evidence>
<evidence type="ECO:0000313" key="3">
    <source>
        <dbReference type="Proteomes" id="UP000327148"/>
    </source>
</evidence>
<protein>
    <submittedName>
        <fullName evidence="2">Helix-turn-helix transcriptional regulator</fullName>
    </submittedName>
</protein>
<dbReference type="CDD" id="cd00093">
    <property type="entry name" value="HTH_XRE"/>
    <property type="match status" value="1"/>
</dbReference>
<dbReference type="OrthoDB" id="2136721at2"/>
<dbReference type="Gene3D" id="1.10.260.40">
    <property type="entry name" value="lambda repressor-like DNA-binding domains"/>
    <property type="match status" value="1"/>
</dbReference>
<proteinExistence type="predicted"/>
<dbReference type="Pfam" id="PF01381">
    <property type="entry name" value="HTH_3"/>
    <property type="match status" value="1"/>
</dbReference>
<sequence>MKVDKNLVGNKIKEIRLSHGWSLEIFGEKLENPPVKPGIISRWENGISLPNNKRLKAIADLAGITVEELLQGEKPELIVPMNDKKKLYDILESQIIQAEQYMANYEDLPGEYASRYLSPIAQGIEKSLAYQKLIEKPQYAFYIYEGRLYLMTNVDDLKSDDYKLSMGIFETIQVEAFDEKTGQKHLVFEEPITSSEQVVRIIKKYWQSNHDIKFTWEKSDILNSGILKNIPLNFPYPIEDIHKKQILEYN</sequence>
<gene>
    <name evidence="2" type="ORF">F6I03_01665</name>
</gene>
<comment type="caution">
    <text evidence="2">The sequence shown here is derived from an EMBL/GenBank/DDBJ whole genome shotgun (WGS) entry which is preliminary data.</text>
</comment>
<dbReference type="SMART" id="SM00530">
    <property type="entry name" value="HTH_XRE"/>
    <property type="match status" value="1"/>
</dbReference>
<evidence type="ECO:0000313" key="2">
    <source>
        <dbReference type="EMBL" id="KAA9301940.1"/>
    </source>
</evidence>
<dbReference type="PROSITE" id="PS50943">
    <property type="entry name" value="HTH_CROC1"/>
    <property type="match status" value="1"/>
</dbReference>